<keyword evidence="2" id="KW-1185">Reference proteome</keyword>
<reference evidence="1 2" key="1">
    <citation type="journal article" date="2019" name="Gigascience">
        <title>Whole-genome sequence of the oriental lung fluke Paragonimus westermani.</title>
        <authorList>
            <person name="Oey H."/>
            <person name="Zakrzewski M."/>
            <person name="Narain K."/>
            <person name="Devi K.R."/>
            <person name="Agatsuma T."/>
            <person name="Nawaratna S."/>
            <person name="Gobert G.N."/>
            <person name="Jones M.K."/>
            <person name="Ragan M.A."/>
            <person name="McManus D.P."/>
            <person name="Krause L."/>
        </authorList>
    </citation>
    <scope>NUCLEOTIDE SEQUENCE [LARGE SCALE GENOMIC DNA]</scope>
    <source>
        <strain evidence="1 2">IND2009</strain>
    </source>
</reference>
<proteinExistence type="predicted"/>
<organism evidence="1 2">
    <name type="scientific">Paragonimus westermani</name>
    <dbReference type="NCBI Taxonomy" id="34504"/>
    <lineage>
        <taxon>Eukaryota</taxon>
        <taxon>Metazoa</taxon>
        <taxon>Spiralia</taxon>
        <taxon>Lophotrochozoa</taxon>
        <taxon>Platyhelminthes</taxon>
        <taxon>Trematoda</taxon>
        <taxon>Digenea</taxon>
        <taxon>Plagiorchiida</taxon>
        <taxon>Troglotremata</taxon>
        <taxon>Troglotrematidae</taxon>
        <taxon>Paragonimus</taxon>
    </lineage>
</organism>
<evidence type="ECO:0000313" key="1">
    <source>
        <dbReference type="EMBL" id="KAA3680338.1"/>
    </source>
</evidence>
<evidence type="ECO:0000313" key="2">
    <source>
        <dbReference type="Proteomes" id="UP000324629"/>
    </source>
</evidence>
<sequence length="540" mass="60695">MVELSNLVESFLTPGISLSRMQDHFRTIEKWMHRGLQKENSRINWQVYTTEECATVASLLAAFMDSKCWSGSQIGVKEALWCELCLVENPIYLVDVLLQMTSKQGRDAFIHAVGKRVFSLSKTYFENPSSVIRLIALHKWLKNEAQPSMLPSVQNLIENYNTRKLSAWMRERNGNFVEDVDPEQIIHELVDSYELTELVNLLGPPESTKATESSRRKMHAANVISLIDKPSEIQAKQSTINQRLKNSTVRVVKSRRKMQKPDGRSIFLNHVSDGVGVPDCKDRTNLSPTDSFGDTNKSIVVFNNSGEDSVDHESCTMDDVVKQNGEVFKRMYQEYVDELGKTELYGIPPPGMCDVKLQTSTAKENCAASHLSELPPLTNDALPENSLSETFTHKSPFDISNTECGNLEKRSGVNSDSSLPTFKADHRPTGMFEDSLLLSGTPIVKRRRNCSLRSSNKAMGKWRTTHGGKRFSLRIRSRGEPGNFWLPLANDPRSNNLVVPGSNAFNKKNKTAVNEDVPDTPVSKTSLKIPYSLRPRTPTQ</sequence>
<dbReference type="EMBL" id="QNGE01000469">
    <property type="protein sequence ID" value="KAA3680338.1"/>
    <property type="molecule type" value="Genomic_DNA"/>
</dbReference>
<dbReference type="AlphaFoldDB" id="A0A5J4NZ28"/>
<accession>A0A5J4NZ28</accession>
<comment type="caution">
    <text evidence="1">The sequence shown here is derived from an EMBL/GenBank/DDBJ whole genome shotgun (WGS) entry which is preliminary data.</text>
</comment>
<protein>
    <submittedName>
        <fullName evidence="1">Uncharacterized protein</fullName>
    </submittedName>
</protein>
<gene>
    <name evidence="1" type="ORF">DEA37_0011215</name>
</gene>
<name>A0A5J4NZ28_9TREM</name>
<dbReference type="Proteomes" id="UP000324629">
    <property type="component" value="Unassembled WGS sequence"/>
</dbReference>